<name>A0A9P7AEA8_9AGAM</name>
<dbReference type="EMBL" id="JABBWE010000077">
    <property type="protein sequence ID" value="KAG1787616.1"/>
    <property type="molecule type" value="Genomic_DNA"/>
</dbReference>
<dbReference type="GeneID" id="64602725"/>
<gene>
    <name evidence="2" type="ORF">HD556DRAFT_1501514</name>
</gene>
<proteinExistence type="predicted"/>
<organism evidence="2 3">
    <name type="scientific">Suillus plorans</name>
    <dbReference type="NCBI Taxonomy" id="116603"/>
    <lineage>
        <taxon>Eukaryota</taxon>
        <taxon>Fungi</taxon>
        <taxon>Dikarya</taxon>
        <taxon>Basidiomycota</taxon>
        <taxon>Agaricomycotina</taxon>
        <taxon>Agaricomycetes</taxon>
        <taxon>Agaricomycetidae</taxon>
        <taxon>Boletales</taxon>
        <taxon>Suillineae</taxon>
        <taxon>Suillaceae</taxon>
        <taxon>Suillus</taxon>
    </lineage>
</organism>
<sequence length="141" mass="15228">MAVNTSSASIEPTLQPDGSTSGNFTLENILGMNHEAVEHPQLKEKENNVEMNDSDEELSHISIEASKAPISTQLLGAQPTIGSKVGEWFIDHSKYIPLQLTYAGKRAEHLSATDCPSPLSHSHSPPCLLPFTCSCPLSVFV</sequence>
<reference evidence="2" key="1">
    <citation type="journal article" date="2020" name="New Phytol.">
        <title>Comparative genomics reveals dynamic genome evolution in host specialist ectomycorrhizal fungi.</title>
        <authorList>
            <person name="Lofgren L.A."/>
            <person name="Nguyen N.H."/>
            <person name="Vilgalys R."/>
            <person name="Ruytinx J."/>
            <person name="Liao H.L."/>
            <person name="Branco S."/>
            <person name="Kuo A."/>
            <person name="LaButti K."/>
            <person name="Lipzen A."/>
            <person name="Andreopoulos W."/>
            <person name="Pangilinan J."/>
            <person name="Riley R."/>
            <person name="Hundley H."/>
            <person name="Na H."/>
            <person name="Barry K."/>
            <person name="Grigoriev I.V."/>
            <person name="Stajich J.E."/>
            <person name="Kennedy P.G."/>
        </authorList>
    </citation>
    <scope>NUCLEOTIDE SEQUENCE</scope>
    <source>
        <strain evidence="2">S12</strain>
    </source>
</reference>
<comment type="caution">
    <text evidence="2">The sequence shown here is derived from an EMBL/GenBank/DDBJ whole genome shotgun (WGS) entry which is preliminary data.</text>
</comment>
<evidence type="ECO:0000256" key="1">
    <source>
        <dbReference type="SAM" id="MobiDB-lite"/>
    </source>
</evidence>
<dbReference type="RefSeq" id="XP_041154947.1">
    <property type="nucleotide sequence ID" value="XM_041308961.1"/>
</dbReference>
<feature type="region of interest" description="Disordered" evidence="1">
    <location>
        <begin position="1"/>
        <end position="23"/>
    </location>
</feature>
<evidence type="ECO:0000313" key="2">
    <source>
        <dbReference type="EMBL" id="KAG1787616.1"/>
    </source>
</evidence>
<keyword evidence="3" id="KW-1185">Reference proteome</keyword>
<accession>A0A9P7AEA8</accession>
<protein>
    <submittedName>
        <fullName evidence="2">Uncharacterized protein</fullName>
    </submittedName>
</protein>
<evidence type="ECO:0000313" key="3">
    <source>
        <dbReference type="Proteomes" id="UP000719766"/>
    </source>
</evidence>
<dbReference type="AlphaFoldDB" id="A0A9P7AEA8"/>
<dbReference type="Proteomes" id="UP000719766">
    <property type="component" value="Unassembled WGS sequence"/>
</dbReference>